<dbReference type="InterPro" id="IPR002372">
    <property type="entry name" value="PQQ_rpt_dom"/>
</dbReference>
<evidence type="ECO:0000313" key="2">
    <source>
        <dbReference type="EMBL" id="QIA07514.1"/>
    </source>
</evidence>
<feature type="domain" description="Pyrrolo-quinoline quinone repeat" evidence="1">
    <location>
        <begin position="91"/>
        <end position="241"/>
    </location>
</feature>
<evidence type="ECO:0000313" key="3">
    <source>
        <dbReference type="Proteomes" id="UP000474630"/>
    </source>
</evidence>
<dbReference type="InterPro" id="IPR018391">
    <property type="entry name" value="PQQ_b-propeller_rpt"/>
</dbReference>
<organism evidence="2 3">
    <name type="scientific">Draconibacterium halophilum</name>
    <dbReference type="NCBI Taxonomy" id="2706887"/>
    <lineage>
        <taxon>Bacteria</taxon>
        <taxon>Pseudomonadati</taxon>
        <taxon>Bacteroidota</taxon>
        <taxon>Bacteroidia</taxon>
        <taxon>Marinilabiliales</taxon>
        <taxon>Prolixibacteraceae</taxon>
        <taxon>Draconibacterium</taxon>
    </lineage>
</organism>
<keyword evidence="3" id="KW-1185">Reference proteome</keyword>
<dbReference type="Gene3D" id="2.130.10.10">
    <property type="entry name" value="YVTN repeat-like/Quinoprotein amine dehydrogenase"/>
    <property type="match status" value="1"/>
</dbReference>
<accession>A0A6C0RAT8</accession>
<dbReference type="KEGG" id="drc:G0Q07_07155"/>
<gene>
    <name evidence="2" type="ORF">G0Q07_07155</name>
</gene>
<dbReference type="InterPro" id="IPR015943">
    <property type="entry name" value="WD40/YVTN_repeat-like_dom_sf"/>
</dbReference>
<proteinExistence type="predicted"/>
<dbReference type="SUPFAM" id="SSF50998">
    <property type="entry name" value="Quinoprotein alcohol dehydrogenase-like"/>
    <property type="match status" value="1"/>
</dbReference>
<dbReference type="PANTHER" id="PTHR34512">
    <property type="entry name" value="CELL SURFACE PROTEIN"/>
    <property type="match status" value="1"/>
</dbReference>
<dbReference type="EMBL" id="CP048409">
    <property type="protein sequence ID" value="QIA07514.1"/>
    <property type="molecule type" value="Genomic_DNA"/>
</dbReference>
<dbReference type="SMART" id="SM00564">
    <property type="entry name" value="PQQ"/>
    <property type="match status" value="4"/>
</dbReference>
<name>A0A6C0RAT8_9BACT</name>
<dbReference type="AlphaFoldDB" id="A0A6C0RAT8"/>
<sequence>MRLTLTIIAIIFAFNLFGQDLIEFRGVDRSGYYPDTGLLKQWPESGPELLLKIEDIGKGFSTPIVANNNIYVTGIKEDTIDILSAFNFNAELLWDIPYGRSWTRSYIDSRSTPTYSDGNLYVSSGTGQLACVDAQTGKLIWEVDAVQKYAGEIHRHGDAEAPLIVDDLVVYLVGGEQNTMVAFNKYTGKEVWQCKSLGGAKSYASPSLIVHNNRKIILAQTTDNLIGIDAENGSILWSFNLIQYHTKARG</sequence>
<dbReference type="RefSeq" id="WP_163345436.1">
    <property type="nucleotide sequence ID" value="NZ_CP048409.1"/>
</dbReference>
<reference evidence="2 3" key="1">
    <citation type="submission" date="2020-02" db="EMBL/GenBank/DDBJ databases">
        <title>Genome sequencing for Draconibacterium sp. strain M1.</title>
        <authorList>
            <person name="Park S.-J."/>
        </authorList>
    </citation>
    <scope>NUCLEOTIDE SEQUENCE [LARGE SCALE GENOMIC DNA]</scope>
    <source>
        <strain evidence="2 3">M1</strain>
    </source>
</reference>
<protein>
    <submittedName>
        <fullName evidence="2">PQQ-binding-like beta-propeller repeat protein</fullName>
    </submittedName>
</protein>
<dbReference type="PANTHER" id="PTHR34512:SF30">
    <property type="entry name" value="OUTER MEMBRANE PROTEIN ASSEMBLY FACTOR BAMB"/>
    <property type="match status" value="1"/>
</dbReference>
<dbReference type="InterPro" id="IPR011047">
    <property type="entry name" value="Quinoprotein_ADH-like_sf"/>
</dbReference>
<dbReference type="Pfam" id="PF13360">
    <property type="entry name" value="PQQ_2"/>
    <property type="match status" value="1"/>
</dbReference>
<dbReference type="Proteomes" id="UP000474630">
    <property type="component" value="Chromosome"/>
</dbReference>
<evidence type="ECO:0000259" key="1">
    <source>
        <dbReference type="Pfam" id="PF13360"/>
    </source>
</evidence>